<organism evidence="8 9">
    <name type="scientific">Rhizobium setariae</name>
    <dbReference type="NCBI Taxonomy" id="2801340"/>
    <lineage>
        <taxon>Bacteria</taxon>
        <taxon>Pseudomonadati</taxon>
        <taxon>Pseudomonadota</taxon>
        <taxon>Alphaproteobacteria</taxon>
        <taxon>Hyphomicrobiales</taxon>
        <taxon>Rhizobiaceae</taxon>
        <taxon>Rhizobium/Agrobacterium group</taxon>
        <taxon>Rhizobium</taxon>
    </lineage>
</organism>
<keyword evidence="4 7" id="KW-0812">Transmembrane</keyword>
<dbReference type="GO" id="GO:0005886">
    <property type="term" value="C:plasma membrane"/>
    <property type="evidence" value="ECO:0007669"/>
    <property type="project" value="UniProtKB-SubCell"/>
</dbReference>
<feature type="transmembrane region" description="Helical" evidence="7">
    <location>
        <begin position="31"/>
        <end position="49"/>
    </location>
</feature>
<gene>
    <name evidence="8" type="ORF">JJB09_23375</name>
</gene>
<keyword evidence="9" id="KW-1185">Reference proteome</keyword>
<evidence type="ECO:0000256" key="7">
    <source>
        <dbReference type="SAM" id="Phobius"/>
    </source>
</evidence>
<evidence type="ECO:0000256" key="6">
    <source>
        <dbReference type="ARBA" id="ARBA00023136"/>
    </source>
</evidence>
<evidence type="ECO:0000256" key="4">
    <source>
        <dbReference type="ARBA" id="ARBA00022692"/>
    </source>
</evidence>
<evidence type="ECO:0000256" key="2">
    <source>
        <dbReference type="ARBA" id="ARBA00011006"/>
    </source>
</evidence>
<keyword evidence="3" id="KW-1003">Cell membrane</keyword>
<evidence type="ECO:0000313" key="9">
    <source>
        <dbReference type="Proteomes" id="UP000633219"/>
    </source>
</evidence>
<dbReference type="PANTHER" id="PTHR33884:SF3">
    <property type="entry name" value="UPF0410 PROTEIN YMGE"/>
    <property type="match status" value="1"/>
</dbReference>
<protein>
    <submittedName>
        <fullName evidence="8">GlsB/YeaQ/YmgE family stress response membrane protein</fullName>
    </submittedName>
</protein>
<proteinExistence type="inferred from homology"/>
<name>A0A936YUL6_9HYPH</name>
<dbReference type="EMBL" id="JAEQNC010000017">
    <property type="protein sequence ID" value="MBL0374959.1"/>
    <property type="molecule type" value="Genomic_DNA"/>
</dbReference>
<dbReference type="PANTHER" id="PTHR33884">
    <property type="entry name" value="UPF0410 PROTEIN YMGE"/>
    <property type="match status" value="1"/>
</dbReference>
<comment type="similarity">
    <text evidence="2">Belongs to the UPF0410 family.</text>
</comment>
<dbReference type="InterPro" id="IPR007341">
    <property type="entry name" value="Transgly_assoc"/>
</dbReference>
<dbReference type="Pfam" id="PF04226">
    <property type="entry name" value="Transgly_assoc"/>
    <property type="match status" value="1"/>
</dbReference>
<dbReference type="Proteomes" id="UP000633219">
    <property type="component" value="Unassembled WGS sequence"/>
</dbReference>
<evidence type="ECO:0000313" key="8">
    <source>
        <dbReference type="EMBL" id="MBL0374959.1"/>
    </source>
</evidence>
<feature type="transmembrane region" description="Helical" evidence="7">
    <location>
        <begin position="61"/>
        <end position="81"/>
    </location>
</feature>
<comment type="subcellular location">
    <subcellularLocation>
        <location evidence="1">Cell membrane</location>
        <topology evidence="1">Multi-pass membrane protein</topology>
    </subcellularLocation>
</comment>
<keyword evidence="5 7" id="KW-1133">Transmembrane helix</keyword>
<evidence type="ECO:0000256" key="3">
    <source>
        <dbReference type="ARBA" id="ARBA00022475"/>
    </source>
</evidence>
<dbReference type="RefSeq" id="WP_201663510.1">
    <property type="nucleotide sequence ID" value="NZ_JAEQNC010000017.1"/>
</dbReference>
<keyword evidence="6 7" id="KW-0472">Membrane</keyword>
<dbReference type="AlphaFoldDB" id="A0A936YUL6"/>
<evidence type="ECO:0000256" key="1">
    <source>
        <dbReference type="ARBA" id="ARBA00004651"/>
    </source>
</evidence>
<sequence>MGIESLLVFLIVGAIAGWLAGVLVKGYGFGLIGNIVVGIVGAFIAGWLFPRLGFGVGGGFVWAIIHATIGAVILLVLLRLVKSAT</sequence>
<reference evidence="8" key="1">
    <citation type="submission" date="2021-01" db="EMBL/GenBank/DDBJ databases">
        <title>Rhizobium sp. strain KVB221 16S ribosomal RNA gene Genome sequencing and assembly.</title>
        <authorList>
            <person name="Kang M."/>
        </authorList>
    </citation>
    <scope>NUCLEOTIDE SEQUENCE</scope>
    <source>
        <strain evidence="8">KVB221</strain>
    </source>
</reference>
<comment type="caution">
    <text evidence="8">The sequence shown here is derived from an EMBL/GenBank/DDBJ whole genome shotgun (WGS) entry which is preliminary data.</text>
</comment>
<accession>A0A936YUL6</accession>
<feature type="transmembrane region" description="Helical" evidence="7">
    <location>
        <begin position="6"/>
        <end position="24"/>
    </location>
</feature>
<evidence type="ECO:0000256" key="5">
    <source>
        <dbReference type="ARBA" id="ARBA00022989"/>
    </source>
</evidence>